<dbReference type="PANTHER" id="PTHR30204">
    <property type="entry name" value="REDOX-CYCLING DRUG-SENSING TRANSCRIPTIONAL ACTIVATOR SOXR"/>
    <property type="match status" value="1"/>
</dbReference>
<dbReference type="Gene3D" id="1.10.1660.10">
    <property type="match status" value="1"/>
</dbReference>
<evidence type="ECO:0000259" key="2">
    <source>
        <dbReference type="PROSITE" id="PS50937"/>
    </source>
</evidence>
<dbReference type="InterPro" id="IPR000551">
    <property type="entry name" value="MerR-type_HTH_dom"/>
</dbReference>
<dbReference type="EMBL" id="JBHTLU010000042">
    <property type="protein sequence ID" value="MFD1224130.1"/>
    <property type="molecule type" value="Genomic_DNA"/>
</dbReference>
<accession>A0ABW3UXD9</accession>
<proteinExistence type="predicted"/>
<dbReference type="Proteomes" id="UP001597180">
    <property type="component" value="Unassembled WGS sequence"/>
</dbReference>
<dbReference type="PRINTS" id="PR00040">
    <property type="entry name" value="HTHMERR"/>
</dbReference>
<protein>
    <submittedName>
        <fullName evidence="3">MerR family transcriptional regulator</fullName>
    </submittedName>
</protein>
<organism evidence="3 4">
    <name type="scientific">Paenibacillus vulneris</name>
    <dbReference type="NCBI Taxonomy" id="1133364"/>
    <lineage>
        <taxon>Bacteria</taxon>
        <taxon>Bacillati</taxon>
        <taxon>Bacillota</taxon>
        <taxon>Bacilli</taxon>
        <taxon>Bacillales</taxon>
        <taxon>Paenibacillaceae</taxon>
        <taxon>Paenibacillus</taxon>
    </lineage>
</organism>
<dbReference type="PANTHER" id="PTHR30204:SF82">
    <property type="entry name" value="TRANSCRIPTIONAL REGULATOR, MERR FAMILY"/>
    <property type="match status" value="1"/>
</dbReference>
<comment type="caution">
    <text evidence="3">The sequence shown here is derived from an EMBL/GenBank/DDBJ whole genome shotgun (WGS) entry which is preliminary data.</text>
</comment>
<keyword evidence="1" id="KW-0238">DNA-binding</keyword>
<gene>
    <name evidence="3" type="ORF">ACFQ4B_28890</name>
</gene>
<dbReference type="InterPro" id="IPR009061">
    <property type="entry name" value="DNA-bd_dom_put_sf"/>
</dbReference>
<dbReference type="SMART" id="SM00422">
    <property type="entry name" value="HTH_MERR"/>
    <property type="match status" value="1"/>
</dbReference>
<evidence type="ECO:0000256" key="1">
    <source>
        <dbReference type="ARBA" id="ARBA00023125"/>
    </source>
</evidence>
<dbReference type="SUPFAM" id="SSF46955">
    <property type="entry name" value="Putative DNA-binding domain"/>
    <property type="match status" value="1"/>
</dbReference>
<reference evidence="4" key="1">
    <citation type="journal article" date="2019" name="Int. J. Syst. Evol. Microbiol.">
        <title>The Global Catalogue of Microorganisms (GCM) 10K type strain sequencing project: providing services to taxonomists for standard genome sequencing and annotation.</title>
        <authorList>
            <consortium name="The Broad Institute Genomics Platform"/>
            <consortium name="The Broad Institute Genome Sequencing Center for Infectious Disease"/>
            <person name="Wu L."/>
            <person name="Ma J."/>
        </authorList>
    </citation>
    <scope>NUCLEOTIDE SEQUENCE [LARGE SCALE GENOMIC DNA]</scope>
    <source>
        <strain evidence="4">CCUG 53270</strain>
    </source>
</reference>
<dbReference type="RefSeq" id="WP_345592854.1">
    <property type="nucleotide sequence ID" value="NZ_BAABJG010000036.1"/>
</dbReference>
<dbReference type="PROSITE" id="PS50937">
    <property type="entry name" value="HTH_MERR_2"/>
    <property type="match status" value="1"/>
</dbReference>
<keyword evidence="4" id="KW-1185">Reference proteome</keyword>
<evidence type="ECO:0000313" key="3">
    <source>
        <dbReference type="EMBL" id="MFD1224130.1"/>
    </source>
</evidence>
<name>A0ABW3UXD9_9BACL</name>
<sequence>MMSIKEVTKITGLSASALRYYESEGLLPYVKRGENGNRVYDQEDLEWIRFTTALRATGMPITQIQEYVNLFKEGDRTISIRKKMMLTHKSEIEKKIKELYYNLDKINYKLALYDVLEAQMDHKTIKI</sequence>
<evidence type="ECO:0000313" key="4">
    <source>
        <dbReference type="Proteomes" id="UP001597180"/>
    </source>
</evidence>
<dbReference type="InterPro" id="IPR047057">
    <property type="entry name" value="MerR_fam"/>
</dbReference>
<dbReference type="CDD" id="cd01109">
    <property type="entry name" value="HTH_YyaN"/>
    <property type="match status" value="1"/>
</dbReference>
<dbReference type="Pfam" id="PF13411">
    <property type="entry name" value="MerR_1"/>
    <property type="match status" value="1"/>
</dbReference>
<feature type="domain" description="HTH merR-type" evidence="2">
    <location>
        <begin position="1"/>
        <end position="70"/>
    </location>
</feature>